<feature type="domain" description="Phosphatidic acid phosphatase type 2/haloperoxidase" evidence="7">
    <location>
        <begin position="230"/>
        <end position="385"/>
    </location>
</feature>
<feature type="transmembrane region" description="Helical" evidence="6">
    <location>
        <begin position="316"/>
        <end position="334"/>
    </location>
</feature>
<keyword evidence="4 6" id="KW-1133">Transmembrane helix</keyword>
<dbReference type="GO" id="GO:0005886">
    <property type="term" value="C:plasma membrane"/>
    <property type="evidence" value="ECO:0007669"/>
    <property type="project" value="TreeGrafter"/>
</dbReference>
<evidence type="ECO:0000256" key="3">
    <source>
        <dbReference type="ARBA" id="ARBA00022692"/>
    </source>
</evidence>
<evidence type="ECO:0000313" key="9">
    <source>
        <dbReference type="EMBL" id="CAF3626473.1"/>
    </source>
</evidence>
<evidence type="ECO:0000313" key="10">
    <source>
        <dbReference type="Proteomes" id="UP000663891"/>
    </source>
</evidence>
<comment type="similarity">
    <text evidence="2">Belongs to the PA-phosphatase related phosphoesterase family.</text>
</comment>
<evidence type="ECO:0000256" key="4">
    <source>
        <dbReference type="ARBA" id="ARBA00022989"/>
    </source>
</evidence>
<dbReference type="OrthoDB" id="8907274at2759"/>
<gene>
    <name evidence="9" type="ORF">OKA104_LOCUS7895</name>
    <name evidence="8" type="ORF">VCS650_LOCUS22635</name>
</gene>
<comment type="subcellular location">
    <subcellularLocation>
        <location evidence="1">Membrane</location>
        <topology evidence="1">Multi-pass membrane protein</topology>
    </subcellularLocation>
</comment>
<dbReference type="Proteomes" id="UP000663881">
    <property type="component" value="Unassembled WGS sequence"/>
</dbReference>
<dbReference type="SMART" id="SM00014">
    <property type="entry name" value="acidPPc"/>
    <property type="match status" value="1"/>
</dbReference>
<dbReference type="InterPro" id="IPR043216">
    <property type="entry name" value="PAP-like"/>
</dbReference>
<dbReference type="EMBL" id="CAJOAY010000312">
    <property type="protein sequence ID" value="CAF3626473.1"/>
    <property type="molecule type" value="Genomic_DNA"/>
</dbReference>
<accession>A0A814SKS4</accession>
<evidence type="ECO:0000313" key="8">
    <source>
        <dbReference type="EMBL" id="CAF1147798.1"/>
    </source>
</evidence>
<organism evidence="8 10">
    <name type="scientific">Adineta steineri</name>
    <dbReference type="NCBI Taxonomy" id="433720"/>
    <lineage>
        <taxon>Eukaryota</taxon>
        <taxon>Metazoa</taxon>
        <taxon>Spiralia</taxon>
        <taxon>Gnathifera</taxon>
        <taxon>Rotifera</taxon>
        <taxon>Eurotatoria</taxon>
        <taxon>Bdelloidea</taxon>
        <taxon>Adinetida</taxon>
        <taxon>Adinetidae</taxon>
        <taxon>Adineta</taxon>
    </lineage>
</organism>
<protein>
    <recommendedName>
        <fullName evidence="7">Phosphatidic acid phosphatase type 2/haloperoxidase domain-containing protein</fullName>
    </recommendedName>
</protein>
<dbReference type="Gene3D" id="1.20.144.10">
    <property type="entry name" value="Phosphatidic acid phosphatase type 2/haloperoxidase"/>
    <property type="match status" value="1"/>
</dbReference>
<name>A0A814SKS4_9BILA</name>
<proteinExistence type="inferred from homology"/>
<dbReference type="InterPro" id="IPR000326">
    <property type="entry name" value="PAP2/HPO"/>
</dbReference>
<evidence type="ECO:0000256" key="5">
    <source>
        <dbReference type="ARBA" id="ARBA00023136"/>
    </source>
</evidence>
<dbReference type="Proteomes" id="UP000663891">
    <property type="component" value="Unassembled WGS sequence"/>
</dbReference>
<feature type="transmembrane region" description="Helical" evidence="6">
    <location>
        <begin position="178"/>
        <end position="201"/>
    </location>
</feature>
<dbReference type="GO" id="GO:0007165">
    <property type="term" value="P:signal transduction"/>
    <property type="evidence" value="ECO:0007669"/>
    <property type="project" value="TreeGrafter"/>
</dbReference>
<comment type="caution">
    <text evidence="8">The sequence shown here is derived from an EMBL/GenBank/DDBJ whole genome shotgun (WGS) entry which is preliminary data.</text>
</comment>
<dbReference type="GO" id="GO:0046839">
    <property type="term" value="P:phospholipid dephosphorylation"/>
    <property type="evidence" value="ECO:0007669"/>
    <property type="project" value="TreeGrafter"/>
</dbReference>
<dbReference type="Pfam" id="PF01569">
    <property type="entry name" value="PAP2"/>
    <property type="match status" value="1"/>
</dbReference>
<feature type="transmembrane region" description="Helical" evidence="6">
    <location>
        <begin position="373"/>
        <end position="393"/>
    </location>
</feature>
<feature type="transmembrane region" description="Helical" evidence="6">
    <location>
        <begin position="222"/>
        <end position="244"/>
    </location>
</feature>
<keyword evidence="3 6" id="KW-0812">Transmembrane</keyword>
<feature type="transmembrane region" description="Helical" evidence="6">
    <location>
        <begin position="129"/>
        <end position="153"/>
    </location>
</feature>
<evidence type="ECO:0000256" key="2">
    <source>
        <dbReference type="ARBA" id="ARBA00008816"/>
    </source>
</evidence>
<dbReference type="EMBL" id="CAJNON010000257">
    <property type="protein sequence ID" value="CAF1147798.1"/>
    <property type="molecule type" value="Genomic_DNA"/>
</dbReference>
<reference evidence="8" key="1">
    <citation type="submission" date="2021-02" db="EMBL/GenBank/DDBJ databases">
        <authorList>
            <person name="Nowell W R."/>
        </authorList>
    </citation>
    <scope>NUCLEOTIDE SEQUENCE</scope>
</reference>
<dbReference type="PANTHER" id="PTHR10165:SF103">
    <property type="entry name" value="PHOSPHOLIPID PHOSPHATASE HOMOLOG 1.2 HOMOLOG"/>
    <property type="match status" value="1"/>
</dbReference>
<dbReference type="CDD" id="cd03384">
    <property type="entry name" value="PAP2_wunen"/>
    <property type="match status" value="1"/>
</dbReference>
<dbReference type="AlphaFoldDB" id="A0A814SKS4"/>
<feature type="transmembrane region" description="Helical" evidence="6">
    <location>
        <begin position="343"/>
        <end position="361"/>
    </location>
</feature>
<sequence>MIFSISDDYYNYYTPDMYFCSATKRRYVLERYPSRKRGTAEYNPLYDTFQPITPPHFNYQAQNRPGSIYERPCTNSYEHEQQLLTRERNNESPPTSEIGFIMDKLGGTTKPNHDVEKGTQPKKSKRRHLLNHVFDILAIAATCLVFALIYLLIKPVQKGFFCDDTSIRYPNKPDTIPMWLLGVYGGVGPVIIFCIVEIWVVRPFHCGRGPSRNSLKQRQVDYLKTIFQSIFLFILGIAICFLITEVGKRTIGRLRPYYLSICNPVWSNIQCTQTIQTATGPLIISQYITDHNCNSTATATQLQEARLSFPSGHSSYSTYAFVFLFVYFEARLVCPNIQFLKPFLQCICIAIAFFTCLSRITDFKHHPTDVIGGAILGFSIAVFTAVRIGTYLWSFSVYCETEDETEKDRLPKEERVPVPGIETKQSGALRSNDNIELESFHHKHRLPATRSLYDNQLHNENGYTMRPHHRTILHPIPAGARRIAPERSSDNSTA</sequence>
<evidence type="ECO:0000256" key="1">
    <source>
        <dbReference type="ARBA" id="ARBA00004141"/>
    </source>
</evidence>
<dbReference type="GO" id="GO:0006644">
    <property type="term" value="P:phospholipid metabolic process"/>
    <property type="evidence" value="ECO:0007669"/>
    <property type="project" value="InterPro"/>
</dbReference>
<evidence type="ECO:0000259" key="7">
    <source>
        <dbReference type="SMART" id="SM00014"/>
    </source>
</evidence>
<keyword evidence="5 6" id="KW-0472">Membrane</keyword>
<dbReference type="InterPro" id="IPR036938">
    <property type="entry name" value="PAP2/HPO_sf"/>
</dbReference>
<dbReference type="GO" id="GO:0008195">
    <property type="term" value="F:phosphatidate phosphatase activity"/>
    <property type="evidence" value="ECO:0007669"/>
    <property type="project" value="TreeGrafter"/>
</dbReference>
<dbReference type="PANTHER" id="PTHR10165">
    <property type="entry name" value="LIPID PHOSPHATE PHOSPHATASE"/>
    <property type="match status" value="1"/>
</dbReference>
<dbReference type="SUPFAM" id="SSF48317">
    <property type="entry name" value="Acid phosphatase/Vanadium-dependent haloperoxidase"/>
    <property type="match status" value="1"/>
</dbReference>
<evidence type="ECO:0000256" key="6">
    <source>
        <dbReference type="SAM" id="Phobius"/>
    </source>
</evidence>